<protein>
    <submittedName>
        <fullName evidence="10">ABC transporter permease</fullName>
    </submittedName>
</protein>
<comment type="similarity">
    <text evidence="6">Belongs to the ABC-4 integral membrane protein family.</text>
</comment>
<feature type="domain" description="MacB-like periplasmic core" evidence="9">
    <location>
        <begin position="21"/>
        <end position="242"/>
    </location>
</feature>
<evidence type="ECO:0000256" key="6">
    <source>
        <dbReference type="ARBA" id="ARBA00038076"/>
    </source>
</evidence>
<comment type="subcellular location">
    <subcellularLocation>
        <location evidence="1">Cell membrane</location>
        <topology evidence="1">Multi-pass membrane protein</topology>
    </subcellularLocation>
</comment>
<keyword evidence="3 7" id="KW-0812">Transmembrane</keyword>
<evidence type="ECO:0000256" key="7">
    <source>
        <dbReference type="SAM" id="Phobius"/>
    </source>
</evidence>
<dbReference type="GO" id="GO:0022857">
    <property type="term" value="F:transmembrane transporter activity"/>
    <property type="evidence" value="ECO:0007669"/>
    <property type="project" value="TreeGrafter"/>
</dbReference>
<evidence type="ECO:0000256" key="2">
    <source>
        <dbReference type="ARBA" id="ARBA00022475"/>
    </source>
</evidence>
<proteinExistence type="inferred from homology"/>
<sequence>MSFIDSLKMALSSIWSHKMRSLLTMLGIIIGVGAIIAIVAIGRGGEAVLTSQFAGGGNNTFEVYYDPSDEEWGSGADPYSATQYTKEDIRAIEAIPTVEQVIAYAQTSTEIDYTQENATAQVVALNESYYQLNELSAVNGRLLDDRDVDMGRRIATVSEGLVEELFDNGENPIGQIVDIENTPFEIVGVFTRENHSLFDFTMDEVLIPQTVWPMLYGTDDMDILNVQATSADHIQEAGENTTQILNENHSLAGDYEVLNMEEIEEGISQVTNITTIIIGGVAGIALVVGGIGVMNIMLVSVTERTREIGLRKSLGATRSNILLQFLIEAMTLTTIGGLIGTGLGAGLANTVAFFVGWPSLVSIPIILLGVGFSMLIGIVFGLLPANKAAKLDPIEAMRYE</sequence>
<evidence type="ECO:0000256" key="3">
    <source>
        <dbReference type="ARBA" id="ARBA00022692"/>
    </source>
</evidence>
<keyword evidence="2" id="KW-1003">Cell membrane</keyword>
<evidence type="ECO:0000313" key="10">
    <source>
        <dbReference type="EMBL" id="QQK80032.1"/>
    </source>
</evidence>
<dbReference type="AlphaFoldDB" id="A0A7T6ZAU8"/>
<evidence type="ECO:0000259" key="8">
    <source>
        <dbReference type="Pfam" id="PF02687"/>
    </source>
</evidence>
<dbReference type="Pfam" id="PF12704">
    <property type="entry name" value="MacB_PCD"/>
    <property type="match status" value="1"/>
</dbReference>
<keyword evidence="4 7" id="KW-1133">Transmembrane helix</keyword>
<dbReference type="InterPro" id="IPR003838">
    <property type="entry name" value="ABC3_permease_C"/>
</dbReference>
<feature type="transmembrane region" description="Helical" evidence="7">
    <location>
        <begin position="361"/>
        <end position="383"/>
    </location>
</feature>
<dbReference type="InterPro" id="IPR025857">
    <property type="entry name" value="MacB_PCD"/>
</dbReference>
<evidence type="ECO:0000259" key="9">
    <source>
        <dbReference type="Pfam" id="PF12704"/>
    </source>
</evidence>
<feature type="transmembrane region" description="Helical" evidence="7">
    <location>
        <begin position="276"/>
        <end position="301"/>
    </location>
</feature>
<evidence type="ECO:0000256" key="1">
    <source>
        <dbReference type="ARBA" id="ARBA00004651"/>
    </source>
</evidence>
<accession>A0A7T6ZAU8</accession>
<feature type="transmembrane region" description="Helical" evidence="7">
    <location>
        <begin position="322"/>
        <end position="355"/>
    </location>
</feature>
<dbReference type="EMBL" id="CP054706">
    <property type="protein sequence ID" value="QQK80032.1"/>
    <property type="molecule type" value="Genomic_DNA"/>
</dbReference>
<organism evidence="10 11">
    <name type="scientific">Salicibibacter cibi</name>
    <dbReference type="NCBI Taxonomy" id="2743001"/>
    <lineage>
        <taxon>Bacteria</taxon>
        <taxon>Bacillati</taxon>
        <taxon>Bacillota</taxon>
        <taxon>Bacilli</taxon>
        <taxon>Bacillales</taxon>
        <taxon>Bacillaceae</taxon>
        <taxon>Salicibibacter</taxon>
    </lineage>
</organism>
<dbReference type="Proteomes" id="UP000595349">
    <property type="component" value="Chromosome"/>
</dbReference>
<evidence type="ECO:0000313" key="11">
    <source>
        <dbReference type="Proteomes" id="UP000595349"/>
    </source>
</evidence>
<evidence type="ECO:0000256" key="5">
    <source>
        <dbReference type="ARBA" id="ARBA00023136"/>
    </source>
</evidence>
<dbReference type="PANTHER" id="PTHR30572:SF4">
    <property type="entry name" value="ABC TRANSPORTER PERMEASE YTRF"/>
    <property type="match status" value="1"/>
</dbReference>
<feature type="domain" description="ABC3 transporter permease C-terminal" evidence="8">
    <location>
        <begin position="281"/>
        <end position="393"/>
    </location>
</feature>
<dbReference type="RefSeq" id="WP_200090206.1">
    <property type="nucleotide sequence ID" value="NZ_CP054706.1"/>
</dbReference>
<keyword evidence="11" id="KW-1185">Reference proteome</keyword>
<dbReference type="PANTHER" id="PTHR30572">
    <property type="entry name" value="MEMBRANE COMPONENT OF TRANSPORTER-RELATED"/>
    <property type="match status" value="1"/>
</dbReference>
<dbReference type="Pfam" id="PF02687">
    <property type="entry name" value="FtsX"/>
    <property type="match status" value="1"/>
</dbReference>
<dbReference type="InterPro" id="IPR050250">
    <property type="entry name" value="Macrolide_Exporter_MacB"/>
</dbReference>
<keyword evidence="5 7" id="KW-0472">Membrane</keyword>
<evidence type="ECO:0000256" key="4">
    <source>
        <dbReference type="ARBA" id="ARBA00022989"/>
    </source>
</evidence>
<name>A0A7T6ZAU8_9BACI</name>
<reference evidence="10 11" key="1">
    <citation type="submission" date="2020-06" db="EMBL/GenBank/DDBJ databases">
        <title>Genomic analysis of Salicibibacter sp. NKC21-4.</title>
        <authorList>
            <person name="Oh Y.J."/>
        </authorList>
    </citation>
    <scope>NUCLEOTIDE SEQUENCE [LARGE SCALE GENOMIC DNA]</scope>
    <source>
        <strain evidence="10 11">NKC21-4</strain>
    </source>
</reference>
<dbReference type="GO" id="GO:0005886">
    <property type="term" value="C:plasma membrane"/>
    <property type="evidence" value="ECO:0007669"/>
    <property type="project" value="UniProtKB-SubCell"/>
</dbReference>
<dbReference type="KEGG" id="scib:HUG20_09115"/>
<gene>
    <name evidence="10" type="ORF">HUG20_09115</name>
</gene>
<feature type="transmembrane region" description="Helical" evidence="7">
    <location>
        <begin position="21"/>
        <end position="42"/>
    </location>
</feature>